<reference evidence="1" key="1">
    <citation type="submission" date="2021-06" db="EMBL/GenBank/DDBJ databases">
        <authorList>
            <person name="Hodson N. C."/>
            <person name="Mongue J. A."/>
            <person name="Jaron S. K."/>
        </authorList>
    </citation>
    <scope>NUCLEOTIDE SEQUENCE</scope>
</reference>
<comment type="caution">
    <text evidence="1">The sequence shown here is derived from an EMBL/GenBank/DDBJ whole genome shotgun (WGS) entry which is preliminary data.</text>
</comment>
<evidence type="ECO:0000313" key="2">
    <source>
        <dbReference type="Proteomes" id="UP000708208"/>
    </source>
</evidence>
<dbReference type="Proteomes" id="UP000708208">
    <property type="component" value="Unassembled WGS sequence"/>
</dbReference>
<accession>A0A8J2JK89</accession>
<gene>
    <name evidence="1" type="ORF">AFUS01_LOCUS5326</name>
</gene>
<organism evidence="1 2">
    <name type="scientific">Allacma fusca</name>
    <dbReference type="NCBI Taxonomy" id="39272"/>
    <lineage>
        <taxon>Eukaryota</taxon>
        <taxon>Metazoa</taxon>
        <taxon>Ecdysozoa</taxon>
        <taxon>Arthropoda</taxon>
        <taxon>Hexapoda</taxon>
        <taxon>Collembola</taxon>
        <taxon>Symphypleona</taxon>
        <taxon>Sminthuridae</taxon>
        <taxon>Allacma</taxon>
    </lineage>
</organism>
<proteinExistence type="predicted"/>
<name>A0A8J2JK89_9HEXA</name>
<dbReference type="EMBL" id="CAJVCH010033857">
    <property type="protein sequence ID" value="CAG7714177.1"/>
    <property type="molecule type" value="Genomic_DNA"/>
</dbReference>
<keyword evidence="2" id="KW-1185">Reference proteome</keyword>
<protein>
    <submittedName>
        <fullName evidence="1">Uncharacterized protein</fullName>
    </submittedName>
</protein>
<sequence>DSAVFGVIKSICRRFVQELFAGVVEVVTLAEGALGGASTWFVETLGFGWTERLLLGCVGDTFGSFCGMVCDYLVDETVECVERWYVAVT</sequence>
<dbReference type="AlphaFoldDB" id="A0A8J2JK89"/>
<evidence type="ECO:0000313" key="1">
    <source>
        <dbReference type="EMBL" id="CAG7714177.1"/>
    </source>
</evidence>
<feature type="non-terminal residue" evidence="1">
    <location>
        <position position="1"/>
    </location>
</feature>